<evidence type="ECO:0000313" key="7">
    <source>
        <dbReference type="EMBL" id="ARE84082.1"/>
    </source>
</evidence>
<evidence type="ECO:0000313" key="8">
    <source>
        <dbReference type="Proteomes" id="UP000192273"/>
    </source>
</evidence>
<dbReference type="EMBL" id="CP020474">
    <property type="protein sequence ID" value="ARE84082.1"/>
    <property type="molecule type" value="Genomic_DNA"/>
</dbReference>
<reference evidence="7 8" key="1">
    <citation type="submission" date="2017-03" db="EMBL/GenBank/DDBJ databases">
        <title>Genome Sequence of Roseovarius mucosus strain SMR3 Isolated from a culture of the Diatom Skeletonema marinoi.</title>
        <authorList>
            <person name="Topel M."/>
            <person name="Pinder M."/>
            <person name="Johansson O.N."/>
            <person name="Kourtchenko O."/>
            <person name="Godhe A."/>
            <person name="Clarke A.K."/>
        </authorList>
    </citation>
    <scope>NUCLEOTIDE SEQUENCE [LARGE SCALE GENOMIC DNA]</scope>
    <source>
        <strain evidence="7 8">SMR3</strain>
    </source>
</reference>
<dbReference type="GO" id="GO:0046872">
    <property type="term" value="F:metal ion binding"/>
    <property type="evidence" value="ECO:0007669"/>
    <property type="project" value="UniProtKB-KW"/>
</dbReference>
<comment type="similarity">
    <text evidence="2 6">Belongs to the bacterial solute-binding protein 9 family.</text>
</comment>
<dbReference type="PRINTS" id="PR00690">
    <property type="entry name" value="ADHESNFAMILY"/>
</dbReference>
<dbReference type="GO" id="GO:0030001">
    <property type="term" value="P:metal ion transport"/>
    <property type="evidence" value="ECO:0007669"/>
    <property type="project" value="InterPro"/>
</dbReference>
<organism evidence="7 8">
    <name type="scientific">Roseovarius mucosus</name>
    <dbReference type="NCBI Taxonomy" id="215743"/>
    <lineage>
        <taxon>Bacteria</taxon>
        <taxon>Pseudomonadati</taxon>
        <taxon>Pseudomonadota</taxon>
        <taxon>Alphaproteobacteria</taxon>
        <taxon>Rhodobacterales</taxon>
        <taxon>Roseobacteraceae</taxon>
        <taxon>Roseovarius</taxon>
    </lineage>
</organism>
<evidence type="ECO:0000256" key="1">
    <source>
        <dbReference type="ARBA" id="ARBA00004196"/>
    </source>
</evidence>
<keyword evidence="4" id="KW-0479">Metal-binding</keyword>
<gene>
    <name evidence="7" type="primary">troA</name>
    <name evidence="7" type="ORF">ROSMUCSMR3_02613</name>
</gene>
<dbReference type="InterPro" id="IPR050492">
    <property type="entry name" value="Bact_metal-bind_prot9"/>
</dbReference>
<dbReference type="Gene3D" id="3.40.50.1980">
    <property type="entry name" value="Nitrogenase molybdenum iron protein domain"/>
    <property type="match status" value="2"/>
</dbReference>
<protein>
    <submittedName>
        <fullName evidence="7">Periplasmic zinc-binding protein TroA</fullName>
    </submittedName>
</protein>
<accession>A0A1V0RR39</accession>
<keyword evidence="5" id="KW-0732">Signal</keyword>
<dbReference type="InterPro" id="IPR006128">
    <property type="entry name" value="Lipoprotein_PsaA-like"/>
</dbReference>
<evidence type="ECO:0000256" key="3">
    <source>
        <dbReference type="ARBA" id="ARBA00022448"/>
    </source>
</evidence>
<evidence type="ECO:0000256" key="5">
    <source>
        <dbReference type="ARBA" id="ARBA00022729"/>
    </source>
</evidence>
<keyword evidence="3 6" id="KW-0813">Transport</keyword>
<name>A0A1V0RR39_9RHOB</name>
<dbReference type="PRINTS" id="PR00691">
    <property type="entry name" value="ADHESINB"/>
</dbReference>
<dbReference type="KEGG" id="rmm:ROSMUCSMR3_02613"/>
<dbReference type="PANTHER" id="PTHR42953">
    <property type="entry name" value="HIGH-AFFINITY ZINC UPTAKE SYSTEM PROTEIN ZNUA-RELATED"/>
    <property type="match status" value="1"/>
</dbReference>
<dbReference type="Proteomes" id="UP000192273">
    <property type="component" value="Chromosome"/>
</dbReference>
<sequence length="339" mass="36074">MLRIVLIFILMSHHITAFPSLTRRRALGLAIGAAVLASRPAFAQTAPLEVVATTGMIADAARVVGGDRVAVRALMGPGIDPHSYRQTRSDIAALARADLVLWHGLYLEAQMEEFLLKLAARSPVVPVGEAVPMAARIAHEDYEGRFDPHVWMVPELWASVVDRIAEALSAERPEDADFFAGNAARYKEALARLGNYATGALASVPEPARVLVTAHDAFGYFGRAYGYQVEGIQGLSTESEAGLARIRDLVDLLVSREIRAVFVESTVSDRNIRALIEGAAAEGHQVIIGGELFSDAMGTPGTYEGSYLGMIDHNVTTIANALGGTAPARGMDGNLSAGG</sequence>
<dbReference type="InterPro" id="IPR006129">
    <property type="entry name" value="AdhesinB"/>
</dbReference>
<proteinExistence type="inferred from homology"/>
<dbReference type="Pfam" id="PF01297">
    <property type="entry name" value="ZnuA"/>
    <property type="match status" value="1"/>
</dbReference>
<evidence type="ECO:0000256" key="2">
    <source>
        <dbReference type="ARBA" id="ARBA00011028"/>
    </source>
</evidence>
<dbReference type="AlphaFoldDB" id="A0A1V0RR39"/>
<dbReference type="InterPro" id="IPR006127">
    <property type="entry name" value="ZnuA-like"/>
</dbReference>
<dbReference type="PANTHER" id="PTHR42953:SF1">
    <property type="entry name" value="METAL-BINDING PROTEIN HI_0362-RELATED"/>
    <property type="match status" value="1"/>
</dbReference>
<evidence type="ECO:0000256" key="6">
    <source>
        <dbReference type="RuleBase" id="RU003512"/>
    </source>
</evidence>
<keyword evidence="8" id="KW-1185">Reference proteome</keyword>
<dbReference type="GO" id="GO:0030313">
    <property type="term" value="C:cell envelope"/>
    <property type="evidence" value="ECO:0007669"/>
    <property type="project" value="UniProtKB-SubCell"/>
</dbReference>
<dbReference type="GO" id="GO:0007155">
    <property type="term" value="P:cell adhesion"/>
    <property type="evidence" value="ECO:0007669"/>
    <property type="project" value="InterPro"/>
</dbReference>
<dbReference type="SUPFAM" id="SSF53807">
    <property type="entry name" value="Helical backbone' metal receptor"/>
    <property type="match status" value="1"/>
</dbReference>
<comment type="subcellular location">
    <subcellularLocation>
        <location evidence="1">Cell envelope</location>
    </subcellularLocation>
</comment>
<evidence type="ECO:0000256" key="4">
    <source>
        <dbReference type="ARBA" id="ARBA00022723"/>
    </source>
</evidence>